<evidence type="ECO:0000256" key="6">
    <source>
        <dbReference type="ARBA" id="ARBA00022989"/>
    </source>
</evidence>
<feature type="transmembrane region" description="Helical" evidence="8">
    <location>
        <begin position="48"/>
        <end position="67"/>
    </location>
</feature>
<gene>
    <name evidence="9" type="ORF">SCFA_630013</name>
</gene>
<dbReference type="GO" id="GO:0033214">
    <property type="term" value="P:siderophore-iron import into cell"/>
    <property type="evidence" value="ECO:0007669"/>
    <property type="project" value="TreeGrafter"/>
</dbReference>
<dbReference type="Gene3D" id="1.10.3470.10">
    <property type="entry name" value="ABC transporter involved in vitamin B12 uptake, BtuC"/>
    <property type="match status" value="1"/>
</dbReference>
<evidence type="ECO:0000256" key="5">
    <source>
        <dbReference type="ARBA" id="ARBA00022692"/>
    </source>
</evidence>
<keyword evidence="6 8" id="KW-1133">Transmembrane helix</keyword>
<protein>
    <submittedName>
        <fullName evidence="9">Hemin transport system permease protein HmuU</fullName>
    </submittedName>
</protein>
<evidence type="ECO:0000313" key="9">
    <source>
        <dbReference type="EMBL" id="VFU17199.1"/>
    </source>
</evidence>
<dbReference type="InterPro" id="IPR037294">
    <property type="entry name" value="ABC_BtuC-like"/>
</dbReference>
<accession>A0A485M5R7</accession>
<proteinExistence type="inferred from homology"/>
<keyword evidence="4" id="KW-1003">Cell membrane</keyword>
<reference evidence="9" key="1">
    <citation type="submission" date="2019-03" db="EMBL/GenBank/DDBJ databases">
        <authorList>
            <person name="Hao L."/>
        </authorList>
    </citation>
    <scope>NUCLEOTIDE SEQUENCE</scope>
</reference>
<feature type="transmembrane region" description="Helical" evidence="8">
    <location>
        <begin position="20"/>
        <end position="42"/>
    </location>
</feature>
<dbReference type="SUPFAM" id="SSF81345">
    <property type="entry name" value="ABC transporter involved in vitamin B12 uptake, BtuC"/>
    <property type="match status" value="1"/>
</dbReference>
<organism evidence="9">
    <name type="scientific">anaerobic digester metagenome</name>
    <dbReference type="NCBI Taxonomy" id="1263854"/>
    <lineage>
        <taxon>unclassified sequences</taxon>
        <taxon>metagenomes</taxon>
        <taxon>ecological metagenomes</taxon>
    </lineage>
</organism>
<dbReference type="EMBL" id="CAADRM010000129">
    <property type="protein sequence ID" value="VFU17199.1"/>
    <property type="molecule type" value="Genomic_DNA"/>
</dbReference>
<keyword evidence="3" id="KW-0813">Transport</keyword>
<evidence type="ECO:0000256" key="2">
    <source>
        <dbReference type="ARBA" id="ARBA00007935"/>
    </source>
</evidence>
<comment type="subcellular location">
    <subcellularLocation>
        <location evidence="1">Cell membrane</location>
        <topology evidence="1">Multi-pass membrane protein</topology>
    </subcellularLocation>
</comment>
<evidence type="ECO:0000256" key="8">
    <source>
        <dbReference type="SAM" id="Phobius"/>
    </source>
</evidence>
<dbReference type="GO" id="GO:0005886">
    <property type="term" value="C:plasma membrane"/>
    <property type="evidence" value="ECO:0007669"/>
    <property type="project" value="UniProtKB-SubCell"/>
</dbReference>
<sequence>MGLVIPHAVRGMTGADHHPLIPCSMLAGGGFLILSDTLSQIIIRPLELPVGVITGMVGGLFFVIYLLKARPAEVS</sequence>
<comment type="similarity">
    <text evidence="2">Belongs to the binding-protein-dependent transport system permease family. FecCD subfamily.</text>
</comment>
<keyword evidence="5 8" id="KW-0812">Transmembrane</keyword>
<dbReference type="Pfam" id="PF01032">
    <property type="entry name" value="FecCD"/>
    <property type="match status" value="1"/>
</dbReference>
<evidence type="ECO:0000256" key="1">
    <source>
        <dbReference type="ARBA" id="ARBA00004651"/>
    </source>
</evidence>
<name>A0A485M5R7_9ZZZZ</name>
<dbReference type="AlphaFoldDB" id="A0A485M5R7"/>
<evidence type="ECO:0000256" key="4">
    <source>
        <dbReference type="ARBA" id="ARBA00022475"/>
    </source>
</evidence>
<dbReference type="InterPro" id="IPR000522">
    <property type="entry name" value="ABC_transptr_permease_BtuC"/>
</dbReference>
<dbReference type="GO" id="GO:0022857">
    <property type="term" value="F:transmembrane transporter activity"/>
    <property type="evidence" value="ECO:0007669"/>
    <property type="project" value="InterPro"/>
</dbReference>
<evidence type="ECO:0000256" key="7">
    <source>
        <dbReference type="ARBA" id="ARBA00023136"/>
    </source>
</evidence>
<evidence type="ECO:0000256" key="3">
    <source>
        <dbReference type="ARBA" id="ARBA00022448"/>
    </source>
</evidence>
<keyword evidence="7 8" id="KW-0472">Membrane</keyword>
<dbReference type="PANTHER" id="PTHR30472:SF25">
    <property type="entry name" value="ABC TRANSPORTER PERMEASE PROTEIN MJ0876-RELATED"/>
    <property type="match status" value="1"/>
</dbReference>
<dbReference type="PANTHER" id="PTHR30472">
    <property type="entry name" value="FERRIC ENTEROBACTIN TRANSPORT SYSTEM PERMEASE PROTEIN"/>
    <property type="match status" value="1"/>
</dbReference>